<protein>
    <submittedName>
        <fullName evidence="3">Transcriptional regulator with XRE-family HTH domain</fullName>
    </submittedName>
</protein>
<dbReference type="PROSITE" id="PS50943">
    <property type="entry name" value="HTH_CROC1"/>
    <property type="match status" value="1"/>
</dbReference>
<dbReference type="Gene3D" id="1.10.260.40">
    <property type="entry name" value="lambda repressor-like DNA-binding domains"/>
    <property type="match status" value="1"/>
</dbReference>
<dbReference type="SMART" id="SM00530">
    <property type="entry name" value="HTH_XRE"/>
    <property type="match status" value="1"/>
</dbReference>
<dbReference type="RefSeq" id="WP_189974385.1">
    <property type="nucleotide sequence ID" value="NZ_BMVL01000028.1"/>
</dbReference>
<dbReference type="CDD" id="cd00093">
    <property type="entry name" value="HTH_XRE"/>
    <property type="match status" value="1"/>
</dbReference>
<dbReference type="InterPro" id="IPR010982">
    <property type="entry name" value="Lambda_DNA-bd_dom_sf"/>
</dbReference>
<comment type="caution">
    <text evidence="3">The sequence shown here is derived from an EMBL/GenBank/DDBJ whole genome shotgun (WGS) entry which is preliminary data.</text>
</comment>
<dbReference type="SUPFAM" id="SSF48452">
    <property type="entry name" value="TPR-like"/>
    <property type="match status" value="2"/>
</dbReference>
<evidence type="ECO:0000256" key="1">
    <source>
        <dbReference type="SAM" id="MobiDB-lite"/>
    </source>
</evidence>
<dbReference type="InterPro" id="IPR011990">
    <property type="entry name" value="TPR-like_helical_dom_sf"/>
</dbReference>
<dbReference type="SUPFAM" id="SSF47413">
    <property type="entry name" value="lambda repressor-like DNA-binding domains"/>
    <property type="match status" value="1"/>
</dbReference>
<sequence>MLRQPAFGHRLKKLRLAQGLSQTALAGEGMSTGYLSRLESGARQPTERAVGYLAGRLGLQSADFEEPATGSLAHALTLASSTGSPDAVVALRQALAAEAHESPVLRWQALWLLARAARVQGDHTTERDCLTRLVALGDEVDVSELRVRGLTRLARCLRSIGEITPAVDAAVEAHRIALHENLGVEDRATALLALVSVQAEAGRTGEARVHADELTALVQDRSDALFAEAMWTAAAVRMRQGDYPGAQACLQDALERFDSQEDLILWIRLRLAAGRLHLQKMPADPARAQRRAQEAEAALALVGTPALRQDLTALKADLAFATGRYDDARALLAELAADRPRMTYRGQVRLEILRHQLLILAGDPAGVQGLRTLAQQAQEDANIDLAAEIWRVLADALTPTHATPPTPATPPTAPAPPPTAPAPPPAASAAPAAPTITPAVAGVAGAARAAGG</sequence>
<gene>
    <name evidence="3" type="ORF">J2Z77_000141</name>
</gene>
<dbReference type="Proteomes" id="UP001519310">
    <property type="component" value="Unassembled WGS sequence"/>
</dbReference>
<evidence type="ECO:0000313" key="4">
    <source>
        <dbReference type="Proteomes" id="UP001519310"/>
    </source>
</evidence>
<organism evidence="3 4">
    <name type="scientific">Streptomyces avidinii</name>
    <dbReference type="NCBI Taxonomy" id="1895"/>
    <lineage>
        <taxon>Bacteria</taxon>
        <taxon>Bacillati</taxon>
        <taxon>Actinomycetota</taxon>
        <taxon>Actinomycetes</taxon>
        <taxon>Kitasatosporales</taxon>
        <taxon>Streptomycetaceae</taxon>
        <taxon>Streptomyces</taxon>
    </lineage>
</organism>
<feature type="domain" description="HTH cro/C1-type" evidence="2">
    <location>
        <begin position="11"/>
        <end position="64"/>
    </location>
</feature>
<feature type="compositionally biased region" description="Pro residues" evidence="1">
    <location>
        <begin position="402"/>
        <end position="426"/>
    </location>
</feature>
<dbReference type="Pfam" id="PF13560">
    <property type="entry name" value="HTH_31"/>
    <property type="match status" value="1"/>
</dbReference>
<keyword evidence="4" id="KW-1185">Reference proteome</keyword>
<feature type="region of interest" description="Disordered" evidence="1">
    <location>
        <begin position="400"/>
        <end position="433"/>
    </location>
</feature>
<reference evidence="3 4" key="1">
    <citation type="submission" date="2021-03" db="EMBL/GenBank/DDBJ databases">
        <title>Genomic Encyclopedia of Type Strains, Phase IV (KMG-IV): sequencing the most valuable type-strain genomes for metagenomic binning, comparative biology and taxonomic classification.</title>
        <authorList>
            <person name="Goeker M."/>
        </authorList>
    </citation>
    <scope>NUCLEOTIDE SEQUENCE [LARGE SCALE GENOMIC DNA]</scope>
    <source>
        <strain evidence="3 4">DSM 40526</strain>
    </source>
</reference>
<dbReference type="InterPro" id="IPR001387">
    <property type="entry name" value="Cro/C1-type_HTH"/>
</dbReference>
<evidence type="ECO:0000313" key="3">
    <source>
        <dbReference type="EMBL" id="MBP2034357.1"/>
    </source>
</evidence>
<name>A0ABS4KWE7_STRAV</name>
<accession>A0ABS4KWE7</accession>
<proteinExistence type="predicted"/>
<evidence type="ECO:0000259" key="2">
    <source>
        <dbReference type="PROSITE" id="PS50943"/>
    </source>
</evidence>
<dbReference type="EMBL" id="JAGGLQ010000001">
    <property type="protein sequence ID" value="MBP2034357.1"/>
    <property type="molecule type" value="Genomic_DNA"/>
</dbReference>
<dbReference type="Gene3D" id="1.25.40.10">
    <property type="entry name" value="Tetratricopeptide repeat domain"/>
    <property type="match status" value="1"/>
</dbReference>